<evidence type="ECO:0000313" key="4">
    <source>
        <dbReference type="EMBL" id="EEW37694.1"/>
    </source>
</evidence>
<comment type="caution">
    <text evidence="4">The sequence shown here is derived from an EMBL/GenBank/DDBJ whole genome shotgun (WGS) entry which is preliminary data.</text>
</comment>
<dbReference type="AlphaFoldDB" id="C8NEY5"/>
<keyword evidence="5" id="KW-1185">Reference proteome</keyword>
<accession>C8NEY5</accession>
<dbReference type="InterPro" id="IPR016181">
    <property type="entry name" value="Acyl_CoA_acyltransferase"/>
</dbReference>
<evidence type="ECO:0000313" key="5">
    <source>
        <dbReference type="Proteomes" id="UP000005926"/>
    </source>
</evidence>
<dbReference type="PANTHER" id="PTHR43626:SF4">
    <property type="entry name" value="GCN5-RELATED N-ACETYLTRANSFERASE 2, CHLOROPLASTIC"/>
    <property type="match status" value="1"/>
</dbReference>
<dbReference type="eggNOG" id="COG0456">
    <property type="taxonomic scope" value="Bacteria"/>
</dbReference>
<dbReference type="CDD" id="cd04301">
    <property type="entry name" value="NAT_SF"/>
    <property type="match status" value="1"/>
</dbReference>
<keyword evidence="2" id="KW-0012">Acyltransferase</keyword>
<keyword evidence="1 4" id="KW-0808">Transferase</keyword>
<dbReference type="InterPro" id="IPR045039">
    <property type="entry name" value="NSI-like"/>
</dbReference>
<feature type="domain" description="N-acetyltransferase" evidence="3">
    <location>
        <begin position="2"/>
        <end position="138"/>
    </location>
</feature>
<dbReference type="InterPro" id="IPR000182">
    <property type="entry name" value="GNAT_dom"/>
</dbReference>
<reference evidence="4 5" key="1">
    <citation type="submission" date="2009-08" db="EMBL/GenBank/DDBJ databases">
        <authorList>
            <person name="Muzny D."/>
            <person name="Qin X."/>
            <person name="Deng J."/>
            <person name="Jiang H."/>
            <person name="Liu Y."/>
            <person name="Qu J."/>
            <person name="Song X.-Z."/>
            <person name="Zhang L."/>
            <person name="Thornton R."/>
            <person name="Coyle M."/>
            <person name="Francisco L."/>
            <person name="Jackson L."/>
            <person name="Javaid M."/>
            <person name="Korchina V."/>
            <person name="Kovar C."/>
            <person name="Mata R."/>
            <person name="Mathew T."/>
            <person name="Ngo R."/>
            <person name="Nguyen L."/>
            <person name="Nguyen N."/>
            <person name="Okwuonu G."/>
            <person name="Ongeri F."/>
            <person name="Pham C."/>
            <person name="Simmons D."/>
            <person name="Wilczek-Boney K."/>
            <person name="Hale W."/>
            <person name="Jakkamsetti A."/>
            <person name="Pham P."/>
            <person name="Ruth R."/>
            <person name="San Lucas F."/>
            <person name="Warren J."/>
            <person name="Zhang J."/>
            <person name="Zhao Z."/>
            <person name="Zhou C."/>
            <person name="Zhu D."/>
            <person name="Lee S."/>
            <person name="Bess C."/>
            <person name="Blankenburg K."/>
            <person name="Forbes L."/>
            <person name="Fu Q."/>
            <person name="Gubbala S."/>
            <person name="Hirani K."/>
            <person name="Jayaseelan J.C."/>
            <person name="Lara F."/>
            <person name="Munidasa M."/>
            <person name="Palculict T."/>
            <person name="Patil S."/>
            <person name="Pu L.-L."/>
            <person name="Saada N."/>
            <person name="Tang L."/>
            <person name="Weissenberger G."/>
            <person name="Zhu Y."/>
            <person name="Hemphill L."/>
            <person name="Shang Y."/>
            <person name="Youmans B."/>
            <person name="Ayvaz T."/>
            <person name="Ross M."/>
            <person name="Santibanez J."/>
            <person name="Aqrawi P."/>
            <person name="Gross S."/>
            <person name="Joshi V."/>
            <person name="Fowler G."/>
            <person name="Nazareth L."/>
            <person name="Reid J."/>
            <person name="Worley K."/>
            <person name="Petrosino J."/>
            <person name="Highlander S."/>
            <person name="Gibbs R."/>
        </authorList>
    </citation>
    <scope>NUCLEOTIDE SEQUENCE [LARGE SCALE GENOMIC DNA]</scope>
    <source>
        <strain evidence="4 5">ATCC 49175</strain>
    </source>
</reference>
<dbReference type="Pfam" id="PF13508">
    <property type="entry name" value="Acetyltransf_7"/>
    <property type="match status" value="1"/>
</dbReference>
<gene>
    <name evidence="4" type="ORF">HMPREF0444_0480</name>
</gene>
<dbReference type="Proteomes" id="UP000005926">
    <property type="component" value="Unassembled WGS sequence"/>
</dbReference>
<proteinExistence type="predicted"/>
<dbReference type="Gene3D" id="3.40.630.30">
    <property type="match status" value="1"/>
</dbReference>
<dbReference type="SUPFAM" id="SSF55729">
    <property type="entry name" value="Acyl-CoA N-acyltransferases (Nat)"/>
    <property type="match status" value="1"/>
</dbReference>
<dbReference type="HOGENOM" id="CLU_086503_5_0_9"/>
<dbReference type="EMBL" id="ACKZ01000012">
    <property type="protein sequence ID" value="EEW37694.1"/>
    <property type="molecule type" value="Genomic_DNA"/>
</dbReference>
<evidence type="ECO:0000259" key="3">
    <source>
        <dbReference type="PROSITE" id="PS51186"/>
    </source>
</evidence>
<dbReference type="GO" id="GO:0008080">
    <property type="term" value="F:N-acetyltransferase activity"/>
    <property type="evidence" value="ECO:0007669"/>
    <property type="project" value="InterPro"/>
</dbReference>
<sequence>MIRYVDNPEIALVDVLPIYEAVGWTNYTQNPGMLEVAYKSSLHVLAAFTEEGILVGVLRAVGDGASILFIQDILVTPEYQHQGIGTKLLQQTLEKYKNVYQIQLTTDNSMKTISFYESNGFTSLTSLNCVSFMYTGNQ</sequence>
<dbReference type="PANTHER" id="PTHR43626">
    <property type="entry name" value="ACYL-COA N-ACYLTRANSFERASE"/>
    <property type="match status" value="1"/>
</dbReference>
<organism evidence="4 5">
    <name type="scientific">Granulicatella adiacens ATCC 49175</name>
    <dbReference type="NCBI Taxonomy" id="638301"/>
    <lineage>
        <taxon>Bacteria</taxon>
        <taxon>Bacillati</taxon>
        <taxon>Bacillota</taxon>
        <taxon>Bacilli</taxon>
        <taxon>Lactobacillales</taxon>
        <taxon>Carnobacteriaceae</taxon>
        <taxon>Granulicatella</taxon>
    </lineage>
</organism>
<evidence type="ECO:0000256" key="2">
    <source>
        <dbReference type="ARBA" id="ARBA00023315"/>
    </source>
</evidence>
<dbReference type="RefSeq" id="WP_005605616.1">
    <property type="nucleotide sequence ID" value="NZ_CP102283.1"/>
</dbReference>
<dbReference type="GeneID" id="78413187"/>
<name>C8NEY5_9LACT</name>
<dbReference type="GO" id="GO:0005737">
    <property type="term" value="C:cytoplasm"/>
    <property type="evidence" value="ECO:0007669"/>
    <property type="project" value="TreeGrafter"/>
</dbReference>
<dbReference type="PROSITE" id="PS51186">
    <property type="entry name" value="GNAT"/>
    <property type="match status" value="1"/>
</dbReference>
<dbReference type="STRING" id="638301.HMPREF0444_0480"/>
<evidence type="ECO:0000256" key="1">
    <source>
        <dbReference type="ARBA" id="ARBA00022679"/>
    </source>
</evidence>
<protein>
    <submittedName>
        <fullName evidence="4">Acetyltransferase, GNAT family</fullName>
    </submittedName>
</protein>